<evidence type="ECO:0000259" key="2">
    <source>
        <dbReference type="Pfam" id="PF09343"/>
    </source>
</evidence>
<dbReference type="NCBIfam" id="TIGR02217">
    <property type="entry name" value="chp_TIGR02217"/>
    <property type="match status" value="1"/>
</dbReference>
<keyword evidence="4" id="KW-1185">Reference proteome</keyword>
<dbReference type="OrthoDB" id="1685145at2"/>
<dbReference type="Proteomes" id="UP000245086">
    <property type="component" value="Unassembled WGS sequence"/>
</dbReference>
<protein>
    <recommendedName>
        <fullName evidence="2">DUF2460 domain-containing protein</fullName>
    </recommendedName>
</protein>
<gene>
    <name evidence="3" type="ORF">PbB2_01884</name>
</gene>
<reference evidence="3 4" key="1">
    <citation type="journal article" date="2018" name="Genome Announc.">
        <title>Draft Genome Sequence of "Candidatus Phycosocius bacilliformis," an Alphaproteobacterial Ectosymbiont of the Hydrocarbon-Producing Green Alga Botryococcus braunii.</title>
        <authorList>
            <person name="Tanabe Y."/>
            <person name="Yamaguchi H."/>
            <person name="Watanabe M.M."/>
        </authorList>
    </citation>
    <scope>NUCLEOTIDE SEQUENCE [LARGE SCALE GENOMIC DNA]</scope>
    <source>
        <strain evidence="3 4">BOTRYCO-2</strain>
    </source>
</reference>
<feature type="domain" description="DUF2460" evidence="2">
    <location>
        <begin position="5"/>
        <end position="208"/>
    </location>
</feature>
<evidence type="ECO:0000256" key="1">
    <source>
        <dbReference type="SAM" id="MobiDB-lite"/>
    </source>
</evidence>
<dbReference type="AlphaFoldDB" id="A0A2P2EAY8"/>
<proteinExistence type="predicted"/>
<evidence type="ECO:0000313" key="4">
    <source>
        <dbReference type="Proteomes" id="UP000245086"/>
    </source>
</evidence>
<sequence length="210" mass="22382">MTAFHNVEFPLKLARGAVGGPERATDVITLANGREIRNSCVSLARRRWEVGSAIRSLDDLAAITAFFEARKGKLHSFRFQDPADHKSCRPSATPGPFDQALGTGNGLNRQFQLQKTYGDGAGASVRPIRLPLVGSVRVGVGGSEIAASDFSLDGTSGLLTLVQAPAVGQLVQAGFAFDTHVRFDSDRLDIAHDAFEAGRIIALTLVEVLP</sequence>
<accession>A0A2P2EAY8</accession>
<comment type="caution">
    <text evidence="3">The sequence shown here is derived from an EMBL/GenBank/DDBJ whole genome shotgun (WGS) entry which is preliminary data.</text>
</comment>
<dbReference type="InterPro" id="IPR011740">
    <property type="entry name" value="DUF2460"/>
</dbReference>
<dbReference type="RefSeq" id="WP_108985073.1">
    <property type="nucleotide sequence ID" value="NZ_BFBR01000005.1"/>
</dbReference>
<dbReference type="EMBL" id="BFBR01000005">
    <property type="protein sequence ID" value="GBF58212.1"/>
    <property type="molecule type" value="Genomic_DNA"/>
</dbReference>
<evidence type="ECO:0000313" key="3">
    <source>
        <dbReference type="EMBL" id="GBF58212.1"/>
    </source>
</evidence>
<name>A0A2P2EAY8_9PROT</name>
<dbReference type="Pfam" id="PF09343">
    <property type="entry name" value="DUF2460"/>
    <property type="match status" value="1"/>
</dbReference>
<feature type="region of interest" description="Disordered" evidence="1">
    <location>
        <begin position="82"/>
        <end position="101"/>
    </location>
</feature>
<organism evidence="3 4">
    <name type="scientific">Candidatus Phycosocius bacilliformis</name>
    <dbReference type="NCBI Taxonomy" id="1445552"/>
    <lineage>
        <taxon>Bacteria</taxon>
        <taxon>Pseudomonadati</taxon>
        <taxon>Pseudomonadota</taxon>
        <taxon>Alphaproteobacteria</taxon>
        <taxon>Caulobacterales</taxon>
        <taxon>Caulobacterales incertae sedis</taxon>
        <taxon>Candidatus Phycosocius</taxon>
    </lineage>
</organism>